<reference evidence="1" key="1">
    <citation type="submission" date="2022-01" db="EMBL/GenBank/DDBJ databases">
        <authorList>
            <person name="King R."/>
        </authorList>
    </citation>
    <scope>NUCLEOTIDE SEQUENCE</scope>
</reference>
<dbReference type="AlphaFoldDB" id="A0A9N9QF51"/>
<proteinExistence type="predicted"/>
<protein>
    <submittedName>
        <fullName evidence="1">Uncharacterized protein</fullName>
    </submittedName>
</protein>
<organism evidence="1 2">
    <name type="scientific">Ceutorhynchus assimilis</name>
    <name type="common">cabbage seed weevil</name>
    <dbReference type="NCBI Taxonomy" id="467358"/>
    <lineage>
        <taxon>Eukaryota</taxon>
        <taxon>Metazoa</taxon>
        <taxon>Ecdysozoa</taxon>
        <taxon>Arthropoda</taxon>
        <taxon>Hexapoda</taxon>
        <taxon>Insecta</taxon>
        <taxon>Pterygota</taxon>
        <taxon>Neoptera</taxon>
        <taxon>Endopterygota</taxon>
        <taxon>Coleoptera</taxon>
        <taxon>Polyphaga</taxon>
        <taxon>Cucujiformia</taxon>
        <taxon>Curculionidae</taxon>
        <taxon>Ceutorhynchinae</taxon>
        <taxon>Ceutorhynchus</taxon>
    </lineage>
</organism>
<dbReference type="OrthoDB" id="6761593at2759"/>
<gene>
    <name evidence="1" type="ORF">CEUTPL_LOCUS2824</name>
</gene>
<sequence length="286" mass="32888">MDKIETVEDQEKLIIQNSIKYMDQLTRIGPLNLPTLKSLYRTKVRLMELRQKIFLPDQKRYSRCQCCFMDYSEGDTKFEVQPAKLSSFAKQVIAKAKKEAYLTDYQKAYYKKLLKKFPNGFQDQNKLIQTCSHCKKKSVVWMDKPIKKTLAKKKPPKKKKKLKTDKFCGLNQSIVTSTKAKKPNQLDVSNAFMAPEQSNLNATVSMTNTRGFGTAPLKKVKQKIKLSSKKTTDEVPKPIILPFVARLNEKLKNKNRKSLNNILQKAVENNNVVKSTTKLKDFLASI</sequence>
<evidence type="ECO:0000313" key="2">
    <source>
        <dbReference type="Proteomes" id="UP001152799"/>
    </source>
</evidence>
<dbReference type="EMBL" id="OU892287">
    <property type="protein sequence ID" value="CAG9762140.1"/>
    <property type="molecule type" value="Genomic_DNA"/>
</dbReference>
<dbReference type="Proteomes" id="UP001152799">
    <property type="component" value="Chromosome 11"/>
</dbReference>
<name>A0A9N9QF51_9CUCU</name>
<keyword evidence="2" id="KW-1185">Reference proteome</keyword>
<evidence type="ECO:0000313" key="1">
    <source>
        <dbReference type="EMBL" id="CAG9762140.1"/>
    </source>
</evidence>
<accession>A0A9N9QF51</accession>